<dbReference type="SMART" id="SM00248">
    <property type="entry name" value="ANK"/>
    <property type="match status" value="3"/>
</dbReference>
<dbReference type="Proteomes" id="UP001642520">
    <property type="component" value="Unassembled WGS sequence"/>
</dbReference>
<dbReference type="PROSITE" id="PS50002">
    <property type="entry name" value="SH3"/>
    <property type="match status" value="1"/>
</dbReference>
<evidence type="ECO:0000259" key="10">
    <source>
        <dbReference type="PROSITE" id="PS50002"/>
    </source>
</evidence>
<gene>
    <name evidence="11" type="ORF">XYLVIOL_LOCUS8924</name>
</gene>
<dbReference type="PRINTS" id="PR00499">
    <property type="entry name" value="P67PHOX"/>
</dbReference>
<name>A0ABP1P5P9_XYLVO</name>
<feature type="repeat" description="ANK" evidence="8">
    <location>
        <begin position="112"/>
        <end position="145"/>
    </location>
</feature>
<evidence type="ECO:0000256" key="6">
    <source>
        <dbReference type="ARBA" id="ARBA00037432"/>
    </source>
</evidence>
<dbReference type="InterPro" id="IPR002110">
    <property type="entry name" value="Ankyrin_rpt"/>
</dbReference>
<comment type="function">
    <text evidence="6">Induces bone resorption, acting probably through a signaling cascade which results in the secretion of factor(s) enhancing osteoclast formation and activity.</text>
</comment>
<evidence type="ECO:0000256" key="4">
    <source>
        <dbReference type="ARBA" id="ARBA00022737"/>
    </source>
</evidence>
<evidence type="ECO:0000256" key="7">
    <source>
        <dbReference type="ARBA" id="ARBA00040640"/>
    </source>
</evidence>
<dbReference type="PRINTS" id="PR01415">
    <property type="entry name" value="ANKYRIN"/>
</dbReference>
<keyword evidence="2 9" id="KW-0728">SH3 domain</keyword>
<dbReference type="InterPro" id="IPR036028">
    <property type="entry name" value="SH3-like_dom_sf"/>
</dbReference>
<comment type="caution">
    <text evidence="11">The sequence shown here is derived from an EMBL/GenBank/DDBJ whole genome shotgun (WGS) entry which is preliminary data.</text>
</comment>
<evidence type="ECO:0000256" key="8">
    <source>
        <dbReference type="PROSITE-ProRule" id="PRU00023"/>
    </source>
</evidence>
<proteinExistence type="predicted"/>
<dbReference type="CDD" id="cd11772">
    <property type="entry name" value="SH3_OSTF1"/>
    <property type="match status" value="1"/>
</dbReference>
<dbReference type="InterPro" id="IPR036770">
    <property type="entry name" value="Ankyrin_rpt-contain_sf"/>
</dbReference>
<dbReference type="Gene3D" id="2.30.30.40">
    <property type="entry name" value="SH3 Domains"/>
    <property type="match status" value="1"/>
</dbReference>
<comment type="subcellular location">
    <subcellularLocation>
        <location evidence="1">Cytoplasm</location>
    </subcellularLocation>
</comment>
<dbReference type="PRINTS" id="PR00452">
    <property type="entry name" value="SH3DOMAIN"/>
</dbReference>
<organism evidence="11 12">
    <name type="scientific">Xylocopa violacea</name>
    <name type="common">Violet carpenter bee</name>
    <name type="synonym">Apis violacea</name>
    <dbReference type="NCBI Taxonomy" id="135666"/>
    <lineage>
        <taxon>Eukaryota</taxon>
        <taxon>Metazoa</taxon>
        <taxon>Ecdysozoa</taxon>
        <taxon>Arthropoda</taxon>
        <taxon>Hexapoda</taxon>
        <taxon>Insecta</taxon>
        <taxon>Pterygota</taxon>
        <taxon>Neoptera</taxon>
        <taxon>Endopterygota</taxon>
        <taxon>Hymenoptera</taxon>
        <taxon>Apocrita</taxon>
        <taxon>Aculeata</taxon>
        <taxon>Apoidea</taxon>
        <taxon>Anthophila</taxon>
        <taxon>Apidae</taxon>
        <taxon>Xylocopa</taxon>
        <taxon>Xylocopa</taxon>
    </lineage>
</organism>
<evidence type="ECO:0000313" key="12">
    <source>
        <dbReference type="Proteomes" id="UP001642520"/>
    </source>
</evidence>
<dbReference type="SMART" id="SM00326">
    <property type="entry name" value="SH3"/>
    <property type="match status" value="1"/>
</dbReference>
<evidence type="ECO:0000256" key="3">
    <source>
        <dbReference type="ARBA" id="ARBA00022490"/>
    </source>
</evidence>
<dbReference type="EMBL" id="CAXAJV020001299">
    <property type="protein sequence ID" value="CAL7948522.1"/>
    <property type="molecule type" value="Genomic_DNA"/>
</dbReference>
<protein>
    <recommendedName>
        <fullName evidence="7">Osteoclast-stimulating factor 1</fullName>
    </recommendedName>
</protein>
<dbReference type="Gene3D" id="1.25.40.20">
    <property type="entry name" value="Ankyrin repeat-containing domain"/>
    <property type="match status" value="1"/>
</dbReference>
<evidence type="ECO:0000313" key="11">
    <source>
        <dbReference type="EMBL" id="CAL7948522.1"/>
    </source>
</evidence>
<dbReference type="PANTHER" id="PTHR24155:SF10">
    <property type="entry name" value="OSTEOCLAST-STIMULATING FACTOR 1"/>
    <property type="match status" value="1"/>
</dbReference>
<dbReference type="PANTHER" id="PTHR24155">
    <property type="entry name" value="OSTEOCLAST-STIMULATING FACTOR 1"/>
    <property type="match status" value="1"/>
</dbReference>
<feature type="repeat" description="ANK" evidence="8">
    <location>
        <begin position="146"/>
        <end position="178"/>
    </location>
</feature>
<evidence type="ECO:0000256" key="9">
    <source>
        <dbReference type="PROSITE-ProRule" id="PRU00192"/>
    </source>
</evidence>
<dbReference type="PROSITE" id="PS50297">
    <property type="entry name" value="ANK_REP_REGION"/>
    <property type="match status" value="2"/>
</dbReference>
<dbReference type="SUPFAM" id="SSF50044">
    <property type="entry name" value="SH3-domain"/>
    <property type="match status" value="1"/>
</dbReference>
<evidence type="ECO:0000256" key="2">
    <source>
        <dbReference type="ARBA" id="ARBA00022443"/>
    </source>
</evidence>
<dbReference type="PROSITE" id="PS50088">
    <property type="entry name" value="ANK_REPEAT"/>
    <property type="match status" value="2"/>
</dbReference>
<feature type="domain" description="SH3" evidence="10">
    <location>
        <begin position="18"/>
        <end position="78"/>
    </location>
</feature>
<sequence>MSASVTTPIPPKPIRKPGKVKVVRALYNYTAQRPDELSFQEGELLYVYDNNIEPNWWRAKCNSKEGLVPANYVEEQTEEIQLPLHDAARRGNVALLKEYIKQGISGTGLDMMGNTPLYWAARAGHLDCVKELLTLPNLVVNVQNKVGETPLHAAASRGHIEIVNLLLESNANPMIKNNDGLMAEQLSSDLSIKNIIQLKQRDSNKICGYTDDDYNDDSD</sequence>
<dbReference type="Pfam" id="PF00018">
    <property type="entry name" value="SH3_1"/>
    <property type="match status" value="1"/>
</dbReference>
<keyword evidence="3" id="KW-0963">Cytoplasm</keyword>
<accession>A0ABP1P5P9</accession>
<dbReference type="Pfam" id="PF12796">
    <property type="entry name" value="Ank_2"/>
    <property type="match status" value="1"/>
</dbReference>
<keyword evidence="12" id="KW-1185">Reference proteome</keyword>
<keyword evidence="4" id="KW-0677">Repeat</keyword>
<reference evidence="11 12" key="1">
    <citation type="submission" date="2024-08" db="EMBL/GenBank/DDBJ databases">
        <authorList>
            <person name="Will J Nash"/>
            <person name="Angela Man"/>
            <person name="Seanna McTaggart"/>
            <person name="Kendall Baker"/>
            <person name="Tom Barker"/>
            <person name="Leah Catchpole"/>
            <person name="Alex Durrant"/>
            <person name="Karim Gharbi"/>
            <person name="Naomi Irish"/>
            <person name="Gemy Kaithakottil"/>
            <person name="Debby Ku"/>
            <person name="Aaliyah Providence"/>
            <person name="Felix Shaw"/>
            <person name="David Swarbreck"/>
            <person name="Chris Watkins"/>
            <person name="Ann M. McCartney"/>
            <person name="Giulio Formenti"/>
            <person name="Alice Mouton"/>
            <person name="Noel Vella"/>
            <person name="Bjorn M von Reumont"/>
            <person name="Adriana Vella"/>
            <person name="Wilfried Haerty"/>
        </authorList>
    </citation>
    <scope>NUCLEOTIDE SEQUENCE [LARGE SCALE GENOMIC DNA]</scope>
</reference>
<evidence type="ECO:0000256" key="5">
    <source>
        <dbReference type="ARBA" id="ARBA00023043"/>
    </source>
</evidence>
<dbReference type="SUPFAM" id="SSF48403">
    <property type="entry name" value="Ankyrin repeat"/>
    <property type="match status" value="1"/>
</dbReference>
<keyword evidence="5 8" id="KW-0040">ANK repeat</keyword>
<dbReference type="InterPro" id="IPR001452">
    <property type="entry name" value="SH3_domain"/>
</dbReference>
<evidence type="ECO:0000256" key="1">
    <source>
        <dbReference type="ARBA" id="ARBA00004496"/>
    </source>
</evidence>